<dbReference type="PATRIC" id="fig|926562.3.peg.2563"/>
<dbReference type="InterPro" id="IPR036034">
    <property type="entry name" value="PDZ_sf"/>
</dbReference>
<gene>
    <name evidence="3" type="ordered locus">Oweho_2547</name>
</gene>
<dbReference type="EMBL" id="CP003156">
    <property type="protein sequence ID" value="AEV33515.1"/>
    <property type="molecule type" value="Genomic_DNA"/>
</dbReference>
<accession>G8R8C2</accession>
<feature type="domain" description="PDZ" evidence="2">
    <location>
        <begin position="480"/>
        <end position="552"/>
    </location>
</feature>
<dbReference type="eggNOG" id="COG2234">
    <property type="taxonomic scope" value="Bacteria"/>
</dbReference>
<dbReference type="Gene3D" id="2.30.42.10">
    <property type="match status" value="1"/>
</dbReference>
<keyword evidence="3" id="KW-0031">Aminopeptidase</keyword>
<feature type="signal peptide" evidence="1">
    <location>
        <begin position="1"/>
        <end position="20"/>
    </location>
</feature>
<evidence type="ECO:0000313" key="3">
    <source>
        <dbReference type="EMBL" id="AEV33515.1"/>
    </source>
</evidence>
<dbReference type="OrthoDB" id="9778250at2"/>
<dbReference type="KEGG" id="oho:Oweho_2547"/>
<keyword evidence="1" id="KW-0732">Signal</keyword>
<dbReference type="AlphaFoldDB" id="G8R8C2"/>
<dbReference type="InterPro" id="IPR046450">
    <property type="entry name" value="PA_dom_sf"/>
</dbReference>
<dbReference type="SMART" id="SM00228">
    <property type="entry name" value="PDZ"/>
    <property type="match status" value="1"/>
</dbReference>
<dbReference type="InterPro" id="IPR001478">
    <property type="entry name" value="PDZ"/>
</dbReference>
<evidence type="ECO:0000313" key="4">
    <source>
        <dbReference type="Proteomes" id="UP000005631"/>
    </source>
</evidence>
<evidence type="ECO:0000256" key="1">
    <source>
        <dbReference type="SAM" id="SignalP"/>
    </source>
</evidence>
<dbReference type="PANTHER" id="PTHR12147:SF26">
    <property type="entry name" value="PEPTIDASE M28 DOMAIN-CONTAINING PROTEIN"/>
    <property type="match status" value="1"/>
</dbReference>
<dbReference type="RefSeq" id="WP_014202864.1">
    <property type="nucleotide sequence ID" value="NC_016599.1"/>
</dbReference>
<keyword evidence="3" id="KW-0645">Protease</keyword>
<dbReference type="InterPro" id="IPR003137">
    <property type="entry name" value="PA_domain"/>
</dbReference>
<dbReference type="eggNOG" id="COG0265">
    <property type="taxonomic scope" value="Bacteria"/>
</dbReference>
<dbReference type="PANTHER" id="PTHR12147">
    <property type="entry name" value="METALLOPEPTIDASE M28 FAMILY MEMBER"/>
    <property type="match status" value="1"/>
</dbReference>
<dbReference type="Gene3D" id="3.50.30.30">
    <property type="match status" value="1"/>
</dbReference>
<reference evidence="3 4" key="1">
    <citation type="journal article" date="2012" name="Stand. Genomic Sci.">
        <title>Genome sequence of the orange-pigmented seawater bacterium Owenweeksia hongkongensis type strain (UST20020801(T)).</title>
        <authorList>
            <person name="Riedel T."/>
            <person name="Held B."/>
            <person name="Nolan M."/>
            <person name="Lucas S."/>
            <person name="Lapidus A."/>
            <person name="Tice H."/>
            <person name="Del Rio T.G."/>
            <person name="Cheng J.F."/>
            <person name="Han C."/>
            <person name="Tapia R."/>
            <person name="Goodwin L.A."/>
            <person name="Pitluck S."/>
            <person name="Liolios K."/>
            <person name="Mavromatis K."/>
            <person name="Pagani I."/>
            <person name="Ivanova N."/>
            <person name="Mikhailova N."/>
            <person name="Pati A."/>
            <person name="Chen A."/>
            <person name="Palaniappan K."/>
            <person name="Rohde M."/>
            <person name="Tindall B.J."/>
            <person name="Detter J.C."/>
            <person name="Goker M."/>
            <person name="Woyke T."/>
            <person name="Bristow J."/>
            <person name="Eisen J.A."/>
            <person name="Markowitz V."/>
            <person name="Hugenholtz P."/>
            <person name="Klenk H.P."/>
            <person name="Kyrpides N.C."/>
        </authorList>
    </citation>
    <scope>NUCLEOTIDE SEQUENCE</scope>
    <source>
        <strain evidence="4">DSM 17368 / JCM 12287 / NRRL B-23963</strain>
    </source>
</reference>
<proteinExistence type="predicted"/>
<dbReference type="Gene3D" id="3.40.630.10">
    <property type="entry name" value="Zn peptidases"/>
    <property type="match status" value="1"/>
</dbReference>
<dbReference type="InterPro" id="IPR007484">
    <property type="entry name" value="Peptidase_M28"/>
</dbReference>
<dbReference type="Pfam" id="PF04389">
    <property type="entry name" value="Peptidase_M28"/>
    <property type="match status" value="1"/>
</dbReference>
<keyword evidence="4" id="KW-1185">Reference proteome</keyword>
<dbReference type="SUPFAM" id="SSF50156">
    <property type="entry name" value="PDZ domain-like"/>
    <property type="match status" value="1"/>
</dbReference>
<dbReference type="HOGENOM" id="CLU_019932_1_0_10"/>
<dbReference type="GO" id="GO:0008235">
    <property type="term" value="F:metalloexopeptidase activity"/>
    <property type="evidence" value="ECO:0007669"/>
    <property type="project" value="InterPro"/>
</dbReference>
<name>G8R8C2_OWEHD</name>
<dbReference type="GO" id="GO:0004177">
    <property type="term" value="F:aminopeptidase activity"/>
    <property type="evidence" value="ECO:0007669"/>
    <property type="project" value="UniProtKB-KW"/>
</dbReference>
<sequence>MKSKIASIVLVFGWASTAWAQAPCGEIDGERVSRLQEDIYFLASDQLEGREPGTAGAEAAIEYIEVEFRKAGLNPYFTDGGYRQKFPIAMRVTFDKDNRLVLNEDTLKVGKDYYPTSYSANGLASGELLYVKYGITAPEMKYDDYKRIKPKHAEGSIFVMDVSSPDGIHPHSEYLKYHDLGERISAAKAKGAVGVVLVNLEGSANDIDPNFRKIHSSGIPVVFVTNNELAKNFTKKGEAKFVTRLQENYVDGFNIAGFKDNKAERTVVIGAHYDHLGLGGNGSLSTEKAIHNGADDNASGTAALMEIARFIKTAEEDYKKFNYLFVAFSGEELGLLGSKFFTGKMEDLRIGKIAFMLNMDMVGRLEEGALAVNGVGTSPIWNEVLEESRCDEIVIKSSKSGVGPSDHTSFYYLDIPVLHFFTGTHSDYHKPSDDADKINYEGEAVVISYILNVIQNASHYDGMPFTKTVEQSKMAPKFSVTLGVMPDYMYEGEGMRIDGVSLDKPAANAGLQKGDIVTHLGDVKVVDMMSYMKALGQFKKGDTAKIEYIRGGKSQKAEVKF</sequence>
<organism evidence="3 4">
    <name type="scientific">Owenweeksia hongkongensis (strain DSM 17368 / CIP 108786 / JCM 12287 / NRRL B-23963 / UST20020801)</name>
    <dbReference type="NCBI Taxonomy" id="926562"/>
    <lineage>
        <taxon>Bacteria</taxon>
        <taxon>Pseudomonadati</taxon>
        <taxon>Bacteroidota</taxon>
        <taxon>Flavobacteriia</taxon>
        <taxon>Flavobacteriales</taxon>
        <taxon>Owenweeksiaceae</taxon>
        <taxon>Owenweeksia</taxon>
    </lineage>
</organism>
<keyword evidence="3" id="KW-0378">Hydrolase</keyword>
<dbReference type="Proteomes" id="UP000005631">
    <property type="component" value="Chromosome"/>
</dbReference>
<dbReference type="SUPFAM" id="SSF52025">
    <property type="entry name" value="PA domain"/>
    <property type="match status" value="1"/>
</dbReference>
<feature type="chain" id="PRO_5003514464" evidence="1">
    <location>
        <begin position="21"/>
        <end position="561"/>
    </location>
</feature>
<dbReference type="SUPFAM" id="SSF53187">
    <property type="entry name" value="Zn-dependent exopeptidases"/>
    <property type="match status" value="1"/>
</dbReference>
<dbReference type="STRING" id="926562.Oweho_2547"/>
<protein>
    <submittedName>
        <fullName evidence="3">Putative aminopeptidase</fullName>
    </submittedName>
</protein>
<dbReference type="GO" id="GO:0006508">
    <property type="term" value="P:proteolysis"/>
    <property type="evidence" value="ECO:0007669"/>
    <property type="project" value="InterPro"/>
</dbReference>
<dbReference type="Pfam" id="PF02225">
    <property type="entry name" value="PA"/>
    <property type="match status" value="1"/>
</dbReference>
<dbReference type="Pfam" id="PF13180">
    <property type="entry name" value="PDZ_2"/>
    <property type="match status" value="1"/>
</dbReference>
<dbReference type="InterPro" id="IPR045175">
    <property type="entry name" value="M28_fam"/>
</dbReference>
<evidence type="ECO:0000259" key="2">
    <source>
        <dbReference type="SMART" id="SM00228"/>
    </source>
</evidence>